<reference evidence="1" key="1">
    <citation type="submission" date="2021-02" db="EMBL/GenBank/DDBJ databases">
        <authorList>
            <person name="Dougan E. K."/>
            <person name="Rhodes N."/>
            <person name="Thang M."/>
            <person name="Chan C."/>
        </authorList>
    </citation>
    <scope>NUCLEOTIDE SEQUENCE</scope>
</reference>
<evidence type="ECO:0000313" key="1">
    <source>
        <dbReference type="EMBL" id="CAE7919502.1"/>
    </source>
</evidence>
<organism evidence="1 2">
    <name type="scientific">Symbiodinium necroappetens</name>
    <dbReference type="NCBI Taxonomy" id="1628268"/>
    <lineage>
        <taxon>Eukaryota</taxon>
        <taxon>Sar</taxon>
        <taxon>Alveolata</taxon>
        <taxon>Dinophyceae</taxon>
        <taxon>Suessiales</taxon>
        <taxon>Symbiodiniaceae</taxon>
        <taxon>Symbiodinium</taxon>
    </lineage>
</organism>
<dbReference type="AlphaFoldDB" id="A0A813BVK3"/>
<gene>
    <name evidence="1" type="ORF">SNEC2469_LOCUS31633</name>
</gene>
<dbReference type="EMBL" id="CAJNJA010077170">
    <property type="protein sequence ID" value="CAE7919502.1"/>
    <property type="molecule type" value="Genomic_DNA"/>
</dbReference>
<keyword evidence="2" id="KW-1185">Reference proteome</keyword>
<evidence type="ECO:0000313" key="2">
    <source>
        <dbReference type="Proteomes" id="UP000601435"/>
    </source>
</evidence>
<protein>
    <submittedName>
        <fullName evidence="1">Uncharacterized protein</fullName>
    </submittedName>
</protein>
<comment type="caution">
    <text evidence="1">The sequence shown here is derived from an EMBL/GenBank/DDBJ whole genome shotgun (WGS) entry which is preliminary data.</text>
</comment>
<name>A0A813BVK3_9DINO</name>
<dbReference type="OrthoDB" id="443123at2759"/>
<accession>A0A813BVK3</accession>
<dbReference type="Proteomes" id="UP000601435">
    <property type="component" value="Unassembled WGS sequence"/>
</dbReference>
<sequence length="64" mass="7363">MGTGRHPDRDAYGQLFSSSYFPDRFKVANEPLTGDNMRGIYDGLQADLEFVKKVLYLQRVLAYM</sequence>
<proteinExistence type="predicted"/>